<evidence type="ECO:0000256" key="7">
    <source>
        <dbReference type="PIRSR" id="PIRSR006113-2"/>
    </source>
</evidence>
<dbReference type="RefSeq" id="WP_094376086.1">
    <property type="nucleotide sequence ID" value="NZ_NOKA02000006.1"/>
</dbReference>
<evidence type="ECO:0000313" key="8">
    <source>
        <dbReference type="EMBL" id="PXV87773.1"/>
    </source>
</evidence>
<dbReference type="GO" id="GO:0008616">
    <property type="term" value="P:tRNA queuosine(34) biosynthetic process"/>
    <property type="evidence" value="ECO:0007669"/>
    <property type="project" value="UniProtKB-KW"/>
</dbReference>
<comment type="caution">
    <text evidence="8">The sequence shown here is derived from an EMBL/GenBank/DDBJ whole genome shotgun (WGS) entry which is preliminary data.</text>
</comment>
<dbReference type="UniPathway" id="UPA00391"/>
<protein>
    <recommendedName>
        <fullName evidence="3 5">6-carboxy-5,6,7,8-tetrahydropterin synthase</fullName>
        <ecNumber evidence="5">4.-.-.-</ecNumber>
    </recommendedName>
</protein>
<dbReference type="Gene3D" id="3.30.479.10">
    <property type="entry name" value="6-pyruvoyl tetrahydropterin synthase/QueD"/>
    <property type="match status" value="1"/>
</dbReference>
<comment type="cofactor">
    <cofactor evidence="5 7">
        <name>Zn(2+)</name>
        <dbReference type="ChEBI" id="CHEBI:29105"/>
    </cofactor>
    <text evidence="5 7">Binds 1 zinc ion per subunit.</text>
</comment>
<feature type="binding site" evidence="7">
    <location>
        <position position="14"/>
    </location>
    <ligand>
        <name>Zn(2+)</name>
        <dbReference type="ChEBI" id="CHEBI:29105"/>
    </ligand>
</feature>
<evidence type="ECO:0000313" key="10">
    <source>
        <dbReference type="Proteomes" id="UP000216411"/>
    </source>
</evidence>
<dbReference type="AlphaFoldDB" id="A0A255IR36"/>
<dbReference type="EMBL" id="QICS01000009">
    <property type="protein sequence ID" value="PXV87773.1"/>
    <property type="molecule type" value="Genomic_DNA"/>
</dbReference>
<comment type="similarity">
    <text evidence="2 5">Belongs to the PTPS family. QueD subfamily.</text>
</comment>
<dbReference type="InterPro" id="IPR038418">
    <property type="entry name" value="6-PTP_synth/QueD_sf"/>
</dbReference>
<gene>
    <name evidence="9" type="primary">queD</name>
    <name evidence="8" type="ORF">C8E03_10963</name>
    <name evidence="9" type="ORF">CG710_006215</name>
</gene>
<dbReference type="GO" id="GO:0070497">
    <property type="term" value="F:6-carboxytetrahydropterin synthase activity"/>
    <property type="evidence" value="ECO:0007669"/>
    <property type="project" value="UniProtKB-EC"/>
</dbReference>
<comment type="pathway">
    <text evidence="1 5">Purine metabolism; 7-cyano-7-deazaguanine biosynthesis.</text>
</comment>
<evidence type="ECO:0000256" key="2">
    <source>
        <dbReference type="ARBA" id="ARBA00008900"/>
    </source>
</evidence>
<evidence type="ECO:0000256" key="5">
    <source>
        <dbReference type="PIRNR" id="PIRNR006113"/>
    </source>
</evidence>
<evidence type="ECO:0000313" key="9">
    <source>
        <dbReference type="EMBL" id="RDY32061.1"/>
    </source>
</evidence>
<sequence>MYYLKSEQCFDSAHFLADYEGKCKNIHGHRWRVVVEVMSLVLQDEKQLKGMVVDFAKLKQDIKKEVDYLDHALLIEKNSLKITTLQALREEGFRIIELDFRPTAELFARYFYNKMVKKGYQMKRATIYETPNNCASYEEDSCLSIR</sequence>
<keyword evidence="10" id="KW-1185">Reference proteome</keyword>
<keyword evidence="5 7" id="KW-0479">Metal-binding</keyword>
<dbReference type="PANTHER" id="PTHR12589">
    <property type="entry name" value="PYRUVOYL TETRAHYDROBIOPTERIN SYNTHASE"/>
    <property type="match status" value="1"/>
</dbReference>
<name>A0A255IR36_9FIRM</name>
<accession>A0A255IR36</accession>
<reference evidence="8 11" key="2">
    <citation type="submission" date="2018-05" db="EMBL/GenBank/DDBJ databases">
        <title>Genomic Encyclopedia of Type Strains, Phase IV (KMG-IV): sequencing the most valuable type-strain genomes for metagenomic binning, comparative biology and taxonomic classification.</title>
        <authorList>
            <person name="Goeker M."/>
        </authorList>
    </citation>
    <scope>NUCLEOTIDE SEQUENCE [LARGE SCALE GENOMIC DNA]</scope>
    <source>
        <strain evidence="8 11">DSM 28816</strain>
    </source>
</reference>
<comment type="catalytic activity">
    <reaction evidence="4 5">
        <text>7,8-dihydroneopterin 3'-triphosphate + H2O = 6-carboxy-5,6,7,8-tetrahydropterin + triphosphate + acetaldehyde + 2 H(+)</text>
        <dbReference type="Rhea" id="RHEA:27966"/>
        <dbReference type="ChEBI" id="CHEBI:15343"/>
        <dbReference type="ChEBI" id="CHEBI:15377"/>
        <dbReference type="ChEBI" id="CHEBI:15378"/>
        <dbReference type="ChEBI" id="CHEBI:18036"/>
        <dbReference type="ChEBI" id="CHEBI:58462"/>
        <dbReference type="ChEBI" id="CHEBI:61032"/>
        <dbReference type="EC" id="4.1.2.50"/>
    </reaction>
</comment>
<dbReference type="EC" id="4.-.-.-" evidence="5"/>
<dbReference type="SUPFAM" id="SSF55620">
    <property type="entry name" value="Tetrahydrobiopterin biosynthesis enzymes-like"/>
    <property type="match status" value="1"/>
</dbReference>
<dbReference type="Proteomes" id="UP000216411">
    <property type="component" value="Unassembled WGS sequence"/>
</dbReference>
<organism evidence="8 11">
    <name type="scientific">Lachnotalea glycerini</name>
    <dbReference type="NCBI Taxonomy" id="1763509"/>
    <lineage>
        <taxon>Bacteria</taxon>
        <taxon>Bacillati</taxon>
        <taxon>Bacillota</taxon>
        <taxon>Clostridia</taxon>
        <taxon>Lachnospirales</taxon>
        <taxon>Lachnospiraceae</taxon>
        <taxon>Lachnotalea</taxon>
    </lineage>
</organism>
<feature type="active site" description="Charge relay system" evidence="6">
    <location>
        <position position="129"/>
    </location>
</feature>
<keyword evidence="5 7" id="KW-0862">Zinc</keyword>
<reference evidence="9" key="3">
    <citation type="submission" date="2018-07" db="EMBL/GenBank/DDBJ databases">
        <authorList>
            <person name="Quirk P.G."/>
            <person name="Krulwich T.A."/>
        </authorList>
    </citation>
    <scope>NUCLEOTIDE SEQUENCE</scope>
    <source>
        <strain evidence="9">CCRI-19302</strain>
    </source>
</reference>
<feature type="binding site" evidence="7">
    <location>
        <position position="29"/>
    </location>
    <ligand>
        <name>Zn(2+)</name>
        <dbReference type="ChEBI" id="CHEBI:29105"/>
    </ligand>
</feature>
<dbReference type="NCBIfam" id="TIGR03367">
    <property type="entry name" value="queuosine_QueD"/>
    <property type="match status" value="1"/>
</dbReference>
<proteinExistence type="inferred from homology"/>
<evidence type="ECO:0000256" key="6">
    <source>
        <dbReference type="PIRSR" id="PIRSR006113-1"/>
    </source>
</evidence>
<evidence type="ECO:0000256" key="3">
    <source>
        <dbReference type="ARBA" id="ARBA00018141"/>
    </source>
</evidence>
<keyword evidence="5" id="KW-0456">Lyase</keyword>
<evidence type="ECO:0000313" key="11">
    <source>
        <dbReference type="Proteomes" id="UP000247523"/>
    </source>
</evidence>
<dbReference type="PIRSF" id="PIRSF006113">
    <property type="entry name" value="PTP_synth"/>
    <property type="match status" value="1"/>
</dbReference>
<reference evidence="9 10" key="1">
    <citation type="journal article" date="2017" name="Genome Announc.">
        <title>Draft Genome Sequence of a Sporulating and Motile Strain of Lachnotalea glycerini Isolated from Water in Quebec City, Canada.</title>
        <authorList>
            <person name="Maheux A.F."/>
            <person name="Boudreau D.K."/>
            <person name="Berube E."/>
            <person name="Boissinot M."/>
            <person name="Raymond F."/>
            <person name="Brodeur S."/>
            <person name="Corbeil J."/>
            <person name="Isabel S."/>
            <person name="Omar R.F."/>
            <person name="Bergeron M.G."/>
        </authorList>
    </citation>
    <scope>NUCLEOTIDE SEQUENCE [LARGE SCALE GENOMIC DNA]</scope>
    <source>
        <strain evidence="9 10">CCRI-19302</strain>
    </source>
</reference>
<feature type="active site" description="Charge relay system" evidence="6">
    <location>
        <position position="71"/>
    </location>
</feature>
<dbReference type="OrthoDB" id="9804698at2"/>
<dbReference type="Pfam" id="PF01242">
    <property type="entry name" value="PTPS"/>
    <property type="match status" value="1"/>
</dbReference>
<dbReference type="EMBL" id="NOKA02000006">
    <property type="protein sequence ID" value="RDY32061.1"/>
    <property type="molecule type" value="Genomic_DNA"/>
</dbReference>
<evidence type="ECO:0000256" key="1">
    <source>
        <dbReference type="ARBA" id="ARBA00005061"/>
    </source>
</evidence>
<dbReference type="PANTHER" id="PTHR12589:SF8">
    <property type="entry name" value="6-CARBOXY-5,6,7,8-TETRAHYDROPTERIN SYNTHASE"/>
    <property type="match status" value="1"/>
</dbReference>
<feature type="active site" description="Proton acceptor" evidence="6">
    <location>
        <position position="23"/>
    </location>
</feature>
<keyword evidence="5" id="KW-0671">Queuosine biosynthesis</keyword>
<dbReference type="Proteomes" id="UP000247523">
    <property type="component" value="Unassembled WGS sequence"/>
</dbReference>
<dbReference type="GO" id="GO:0046872">
    <property type="term" value="F:metal ion binding"/>
    <property type="evidence" value="ECO:0007669"/>
    <property type="project" value="UniProtKB-KW"/>
</dbReference>
<feature type="binding site" evidence="7">
    <location>
        <position position="27"/>
    </location>
    <ligand>
        <name>Zn(2+)</name>
        <dbReference type="ChEBI" id="CHEBI:29105"/>
    </ligand>
</feature>
<dbReference type="InterPro" id="IPR007115">
    <property type="entry name" value="6-PTP_synth/QueD"/>
</dbReference>
<evidence type="ECO:0000256" key="4">
    <source>
        <dbReference type="ARBA" id="ARBA00048807"/>
    </source>
</evidence>